<feature type="domain" description="DNA2/NAM7 helicase helicase" evidence="12">
    <location>
        <begin position="1002"/>
        <end position="1072"/>
    </location>
</feature>
<evidence type="ECO:0000256" key="5">
    <source>
        <dbReference type="ARBA" id="ARBA00022741"/>
    </source>
</evidence>
<name>A0A1B6MT70_9HEMI</name>
<evidence type="ECO:0000256" key="2">
    <source>
        <dbReference type="ARBA" id="ARBA00005601"/>
    </source>
</evidence>
<comment type="catalytic activity">
    <reaction evidence="9">
        <text>ATP + H2O = ADP + phosphate + H(+)</text>
        <dbReference type="Rhea" id="RHEA:13065"/>
        <dbReference type="ChEBI" id="CHEBI:15377"/>
        <dbReference type="ChEBI" id="CHEBI:15378"/>
        <dbReference type="ChEBI" id="CHEBI:30616"/>
        <dbReference type="ChEBI" id="CHEBI:43474"/>
        <dbReference type="ChEBI" id="CHEBI:456216"/>
        <dbReference type="EC" id="3.6.4.13"/>
    </reaction>
</comment>
<dbReference type="GO" id="GO:0016787">
    <property type="term" value="F:hydrolase activity"/>
    <property type="evidence" value="ECO:0007669"/>
    <property type="project" value="UniProtKB-KW"/>
</dbReference>
<evidence type="ECO:0000256" key="4">
    <source>
        <dbReference type="ARBA" id="ARBA00022490"/>
    </source>
</evidence>
<dbReference type="GO" id="GO:0005737">
    <property type="term" value="C:cytoplasm"/>
    <property type="evidence" value="ECO:0007669"/>
    <property type="project" value="UniProtKB-SubCell"/>
</dbReference>
<keyword evidence="8" id="KW-0067">ATP-binding</keyword>
<feature type="chain" id="PRO_5008588493" description="RNA helicase" evidence="11">
    <location>
        <begin position="18"/>
        <end position="1465"/>
    </location>
</feature>
<evidence type="ECO:0000256" key="7">
    <source>
        <dbReference type="ARBA" id="ARBA00022806"/>
    </source>
</evidence>
<evidence type="ECO:0000259" key="12">
    <source>
        <dbReference type="Pfam" id="PF13086"/>
    </source>
</evidence>
<keyword evidence="11" id="KW-0732">Signal</keyword>
<dbReference type="EMBL" id="GEBQ01000847">
    <property type="protein sequence ID" value="JAT39130.1"/>
    <property type="molecule type" value="Transcribed_RNA"/>
</dbReference>
<dbReference type="EC" id="3.6.4.13" evidence="3"/>
<accession>A0A1B6MT70</accession>
<evidence type="ECO:0000256" key="9">
    <source>
        <dbReference type="ARBA" id="ARBA00047984"/>
    </source>
</evidence>
<dbReference type="PANTHER" id="PTHR45418:SF1">
    <property type="entry name" value="CANCER_TESTIS ANTIGEN 55"/>
    <property type="match status" value="1"/>
</dbReference>
<evidence type="ECO:0000256" key="10">
    <source>
        <dbReference type="SAM" id="MobiDB-lite"/>
    </source>
</evidence>
<dbReference type="PANTHER" id="PTHR45418">
    <property type="entry name" value="CANCER/TESTIS ANTIGEN 55"/>
    <property type="match status" value="1"/>
</dbReference>
<evidence type="ECO:0000259" key="14">
    <source>
        <dbReference type="Pfam" id="PF21634"/>
    </source>
</evidence>
<gene>
    <name evidence="15" type="ORF">g.28538</name>
</gene>
<keyword evidence="5" id="KW-0547">Nucleotide-binding</keyword>
<feature type="signal peptide" evidence="11">
    <location>
        <begin position="1"/>
        <end position="17"/>
    </location>
</feature>
<keyword evidence="4" id="KW-0963">Cytoplasm</keyword>
<evidence type="ECO:0000313" key="15">
    <source>
        <dbReference type="EMBL" id="JAT39130.1"/>
    </source>
</evidence>
<evidence type="ECO:0000256" key="8">
    <source>
        <dbReference type="ARBA" id="ARBA00022840"/>
    </source>
</evidence>
<dbReference type="InterPro" id="IPR047187">
    <property type="entry name" value="SF1_C_Upf1"/>
</dbReference>
<dbReference type="CDD" id="cd18808">
    <property type="entry name" value="SF1_C_Upf1"/>
    <property type="match status" value="1"/>
</dbReference>
<dbReference type="InterPro" id="IPR041679">
    <property type="entry name" value="DNA2/NAM7-like_C"/>
</dbReference>
<evidence type="ECO:0000256" key="1">
    <source>
        <dbReference type="ARBA" id="ARBA00004496"/>
    </source>
</evidence>
<proteinExistence type="inferred from homology"/>
<evidence type="ECO:0000256" key="3">
    <source>
        <dbReference type="ARBA" id="ARBA00012552"/>
    </source>
</evidence>
<dbReference type="InterPro" id="IPR049080">
    <property type="entry name" value="MOV-10-like_beta-barrel"/>
</dbReference>
<dbReference type="Pfam" id="PF13086">
    <property type="entry name" value="AAA_11"/>
    <property type="match status" value="2"/>
</dbReference>
<keyword evidence="7" id="KW-0347">Helicase</keyword>
<comment type="similarity">
    <text evidence="2">Belongs to the DNA2/NAM7 helicase family. SDE3 subfamily.</text>
</comment>
<feature type="domain" description="Helicase MOV-10-like beta-barrel" evidence="14">
    <location>
        <begin position="531"/>
        <end position="600"/>
    </location>
</feature>
<feature type="compositionally biased region" description="Polar residues" evidence="10">
    <location>
        <begin position="904"/>
        <end position="936"/>
    </location>
</feature>
<keyword evidence="6" id="KW-0378">Hydrolase</keyword>
<dbReference type="InterPro" id="IPR027417">
    <property type="entry name" value="P-loop_NTPase"/>
</dbReference>
<dbReference type="Gene3D" id="3.40.50.300">
    <property type="entry name" value="P-loop containing nucleotide triphosphate hydrolases"/>
    <property type="match status" value="2"/>
</dbReference>
<dbReference type="InterPro" id="IPR041677">
    <property type="entry name" value="DNA2/NAM7_AAA_11"/>
</dbReference>
<dbReference type="Pfam" id="PF13087">
    <property type="entry name" value="AAA_12"/>
    <property type="match status" value="1"/>
</dbReference>
<comment type="subcellular location">
    <subcellularLocation>
        <location evidence="1">Cytoplasm</location>
    </subcellularLocation>
</comment>
<organism evidence="15">
    <name type="scientific">Graphocephala atropunctata</name>
    <dbReference type="NCBI Taxonomy" id="36148"/>
    <lineage>
        <taxon>Eukaryota</taxon>
        <taxon>Metazoa</taxon>
        <taxon>Ecdysozoa</taxon>
        <taxon>Arthropoda</taxon>
        <taxon>Hexapoda</taxon>
        <taxon>Insecta</taxon>
        <taxon>Pterygota</taxon>
        <taxon>Neoptera</taxon>
        <taxon>Paraneoptera</taxon>
        <taxon>Hemiptera</taxon>
        <taxon>Auchenorrhyncha</taxon>
        <taxon>Membracoidea</taxon>
        <taxon>Cicadellidae</taxon>
        <taxon>Cicadellinae</taxon>
        <taxon>Cicadellini</taxon>
        <taxon>Graphocephala</taxon>
    </lineage>
</organism>
<sequence length="1465" mass="162648">MWSTFSRVGQLLGLVSAEPLVDLDAISAILDAEDESEADGVEAAVDPAVERGGVSCQHRVGVITELHDAHGYIRHTGDKESAQIYFKLKDGPERLKVGDRVVYLAYKMSEHSSWVVSKILYVENEHWDKSDDEEDVDMDRPVVKEECETAYKHVIAKVTGRDGRTVLAGNLQFCIDSVHIDFLPVQGDWLVLQSLVKTEKAADTVLVVERVTSLRSQQRDGRVSHWSGDTGQGIVDSEVVFGKDACESGYLPRVGDQVRVYCIESEQDQLTWRALRVVPTAEREAEISHDPHALTALLLDKQGIVISEDTNFGVVNIGKESQTTIEVRNESDTPHSLLKVELTLADSQFQLVQPLVNPRVIQPQTNVQFVFRVKGRCVGRSTEMVVFKFEGFDIGRLLAVDVQSATLAASLPDPRSRSSPRNRQEPITAKKLLATRNGFILPGVRPIKPANFVPVNLGMFAIPEKLVNLVLGTQPCKRSEVVARLVDSYQCLGKPLTLENYVIRWDMLVHLEELEHAVNIARYNTHTSLHRVQDYLSLEIPGLAERRPSLMVGDRVIAREAWTDENSAITDKKDIGYEGYIHKVLSNEILIKFSPSFHDVCHGVYSVSFEGNRTSFRRQHQAVHVAVRNLSGDWLFPARVSYKPPQIAIVGEENYVNPLLLSKDVEAVKELDNAEVEIKAVTELVENNLETRADSKPEFLRNGINVEYKNCVVSDKTTQKITECNLDASLIAQDVKTDVSDPYKNGDTEVNCMDLINIEKNIDNILTNATHCEKETGCKNSSNNQSTGKRAKIKGSEIEKPASIGETHKIISPPRVPVVARFLQNSKNTSSEKSPKEVKNVLQQLANLATIDKAPVNNRGMMTLEEIEKSILNHSTNVLDGINVLKDKEEVSVSKEKSMLSSEPSVNSNVIKNNTSDNQTTDSLDGEKQMNSSLKSENSRKSKKKAGKVSKNDINQTIKATKQQDKIEWNSNAELKIGNVKEAADQISKMKSKKIVWFNPALNHYQKEAVRNILQGKARPMPYVIFGPPGTGKTITLVEAVLQIYFLIPESRLLIGTPSNSAADLVCERLLDWELLAPGDLLRLVGYHYAETGRVSERLRPYCGSADIKAREDYQDPRQSTEGVVNISRHAIGRHRITVGTCNTLGVLYQMGFPRGHFTHVLLDEAGQAMEPEILIPLAFLHSSYGQAVLAGDPLQLGPVVLSKVAEELGLGESLLSRLLLHTPYCRDLTGHPTTGGYNPHLVTRLLYNYRSLPEILRLSNDMFYGGDLVPQVCVESSEEARVLASLRSVLPPRPDGPPPALVFHGVRGTNCQAVDSPSWHNPHEAVQAAMYLQALYAAGLTPDQCGIITPYQAQAVKIHQMLYTLEVPPPKVGSVEEFQGQERMAIIVSTVRSSPQLIETDLRHTMGFVASPRRLNVAVSRARAVLVVIGNPHLLARDHYWRTVLTCCVRNRAYTGCDLPDLGI</sequence>
<dbReference type="Pfam" id="PF21634">
    <property type="entry name" value="MOV-10_beta-barrel"/>
    <property type="match status" value="1"/>
</dbReference>
<evidence type="ECO:0000259" key="13">
    <source>
        <dbReference type="Pfam" id="PF13087"/>
    </source>
</evidence>
<evidence type="ECO:0000256" key="11">
    <source>
        <dbReference type="SAM" id="SignalP"/>
    </source>
</evidence>
<dbReference type="GO" id="GO:0003724">
    <property type="term" value="F:RNA helicase activity"/>
    <property type="evidence" value="ECO:0007669"/>
    <property type="project" value="UniProtKB-EC"/>
</dbReference>
<evidence type="ECO:0000256" key="6">
    <source>
        <dbReference type="ARBA" id="ARBA00022801"/>
    </source>
</evidence>
<dbReference type="CDD" id="cd18078">
    <property type="entry name" value="DEXXQc_Mov10L1"/>
    <property type="match status" value="1"/>
</dbReference>
<dbReference type="SUPFAM" id="SSF52540">
    <property type="entry name" value="P-loop containing nucleoside triphosphate hydrolases"/>
    <property type="match status" value="1"/>
</dbReference>
<feature type="region of interest" description="Disordered" evidence="10">
    <location>
        <begin position="895"/>
        <end position="957"/>
    </location>
</feature>
<dbReference type="GO" id="GO:0005524">
    <property type="term" value="F:ATP binding"/>
    <property type="evidence" value="ECO:0007669"/>
    <property type="project" value="UniProtKB-KW"/>
</dbReference>
<protein>
    <recommendedName>
        <fullName evidence="3">RNA helicase</fullName>
        <ecNumber evidence="3">3.6.4.13</ecNumber>
    </recommendedName>
</protein>
<feature type="domain" description="DNA2/NAM7 helicase helicase" evidence="12">
    <location>
        <begin position="1112"/>
        <end position="1204"/>
    </location>
</feature>
<feature type="domain" description="DNA2/NAM7 helicase-like C-terminal" evidence="13">
    <location>
        <begin position="1240"/>
        <end position="1433"/>
    </location>
</feature>
<reference evidence="15" key="1">
    <citation type="submission" date="2015-11" db="EMBL/GenBank/DDBJ databases">
        <title>De novo transcriptome assembly of four potential Pierce s Disease insect vectors from Arizona vineyards.</title>
        <authorList>
            <person name="Tassone E.E."/>
        </authorList>
    </citation>
    <scope>NUCLEOTIDE SEQUENCE</scope>
</reference>